<protein>
    <submittedName>
        <fullName evidence="2">12645_t:CDS:1</fullName>
    </submittedName>
</protein>
<accession>A0ABN7WZN4</accession>
<feature type="compositionally biased region" description="Basic and acidic residues" evidence="1">
    <location>
        <begin position="118"/>
        <end position="132"/>
    </location>
</feature>
<evidence type="ECO:0000313" key="3">
    <source>
        <dbReference type="Proteomes" id="UP000789901"/>
    </source>
</evidence>
<feature type="non-terminal residue" evidence="2">
    <location>
        <position position="1"/>
    </location>
</feature>
<keyword evidence="3" id="KW-1185">Reference proteome</keyword>
<feature type="compositionally biased region" description="Acidic residues" evidence="1">
    <location>
        <begin position="163"/>
        <end position="180"/>
    </location>
</feature>
<evidence type="ECO:0000256" key="1">
    <source>
        <dbReference type="SAM" id="MobiDB-lite"/>
    </source>
</evidence>
<gene>
    <name evidence="2" type="ORF">GMARGA_LOCUS37016</name>
</gene>
<dbReference type="Proteomes" id="UP000789901">
    <property type="component" value="Unassembled WGS sequence"/>
</dbReference>
<reference evidence="2 3" key="1">
    <citation type="submission" date="2021-06" db="EMBL/GenBank/DDBJ databases">
        <authorList>
            <person name="Kallberg Y."/>
            <person name="Tangrot J."/>
            <person name="Rosling A."/>
        </authorList>
    </citation>
    <scope>NUCLEOTIDE SEQUENCE [LARGE SCALE GENOMIC DNA]</scope>
    <source>
        <strain evidence="2 3">120-4 pot B 10/14</strain>
    </source>
</reference>
<dbReference type="EMBL" id="CAJVQB010075357">
    <property type="protein sequence ID" value="CAG8844291.1"/>
    <property type="molecule type" value="Genomic_DNA"/>
</dbReference>
<feature type="non-terminal residue" evidence="2">
    <location>
        <position position="250"/>
    </location>
</feature>
<comment type="caution">
    <text evidence="2">The sequence shown here is derived from an EMBL/GenBank/DDBJ whole genome shotgun (WGS) entry which is preliminary data.</text>
</comment>
<feature type="region of interest" description="Disordered" evidence="1">
    <location>
        <begin position="104"/>
        <end position="187"/>
    </location>
</feature>
<organism evidence="2 3">
    <name type="scientific">Gigaspora margarita</name>
    <dbReference type="NCBI Taxonomy" id="4874"/>
    <lineage>
        <taxon>Eukaryota</taxon>
        <taxon>Fungi</taxon>
        <taxon>Fungi incertae sedis</taxon>
        <taxon>Mucoromycota</taxon>
        <taxon>Glomeromycotina</taxon>
        <taxon>Glomeromycetes</taxon>
        <taxon>Diversisporales</taxon>
        <taxon>Gigasporaceae</taxon>
        <taxon>Gigaspora</taxon>
    </lineage>
</organism>
<name>A0ABN7WZN4_GIGMA</name>
<feature type="compositionally biased region" description="Acidic residues" evidence="1">
    <location>
        <begin position="133"/>
        <end position="145"/>
    </location>
</feature>
<sequence length="250" mass="28585">QLNSISSINSEYLEQISTATHRTQRISKPNPQKTCQALPTQIIGSKVPSKLQQTRPIMNKMFDTSYNTEESFNSINIDREVRKDNFKQSSQKLDARYETVLDKQALQKEKGPLQNSQIKKENSKEGVDKNNEEPCEIDVEMSELSEEGKSVKTRGSKGKEISENEDIDEDKNDDSWDSDNETVVGDDKKSIEVKNVCDKIWEEKVTALVGKKKKEIFQSQETLDKTCKAWLKKVSCFQQGIKAPDFQVQR</sequence>
<proteinExistence type="predicted"/>
<evidence type="ECO:0000313" key="2">
    <source>
        <dbReference type="EMBL" id="CAG8844291.1"/>
    </source>
</evidence>